<dbReference type="Pfam" id="PF07285">
    <property type="entry name" value="DUF1444"/>
    <property type="match status" value="1"/>
</dbReference>
<dbReference type="InterPro" id="IPR010838">
    <property type="entry name" value="DUF1444"/>
</dbReference>
<keyword evidence="2" id="KW-1185">Reference proteome</keyword>
<dbReference type="Proteomes" id="UP000501812">
    <property type="component" value="Chromosome"/>
</dbReference>
<dbReference type="KEGG" id="luo:HHL09_08340"/>
<protein>
    <submittedName>
        <fullName evidence="1">DUF1444 family protein</fullName>
    </submittedName>
</protein>
<dbReference type="PROSITE" id="PS51257">
    <property type="entry name" value="PROKAR_LIPOPROTEIN"/>
    <property type="match status" value="1"/>
</dbReference>
<gene>
    <name evidence="1" type="ORF">HHL09_08340</name>
</gene>
<organism evidence="1 2">
    <name type="scientific">Luteolibacter luteus</name>
    <dbReference type="NCBI Taxonomy" id="2728835"/>
    <lineage>
        <taxon>Bacteria</taxon>
        <taxon>Pseudomonadati</taxon>
        <taxon>Verrucomicrobiota</taxon>
        <taxon>Verrucomicrobiia</taxon>
        <taxon>Verrucomicrobiales</taxon>
        <taxon>Verrucomicrobiaceae</taxon>
        <taxon>Luteolibacter</taxon>
    </lineage>
</organism>
<evidence type="ECO:0000313" key="1">
    <source>
        <dbReference type="EMBL" id="QJE95794.1"/>
    </source>
</evidence>
<sequence>MKPSLRIVLIAALLSVTAGCKEQPAKKAVSRFSTPAEFAEQVAEVYRKKDPGLKVEVVGELELKVADASGKGFTNFLNNTYDAYRQAPEAKDETIGKLVDVSLRSFAEGEKPLDRSRIVPVVKDRAWLAEIRKAAKGEERLYEDLNEELVIVYAEDRDGGVAYPFAKAFEELGVDRKEVRALACENLKNLLPELQRVGEDGYYILTADGTYEASLLLLENLWKPEKLEVKGEIVVAIPARDTLFVTGTEEKEALAKVKLAAKKIAGESAYRLTPTLFVFRGGKFVRFE</sequence>
<accession>A0A858RGW3</accession>
<reference evidence="1 2" key="1">
    <citation type="submission" date="2020-04" db="EMBL/GenBank/DDBJ databases">
        <title>Luteolibacter sp. G-1-1-1 isolated from soil.</title>
        <authorList>
            <person name="Dahal R.H."/>
        </authorList>
    </citation>
    <scope>NUCLEOTIDE SEQUENCE [LARGE SCALE GENOMIC DNA]</scope>
    <source>
        <strain evidence="1 2">G-1-1-1</strain>
    </source>
</reference>
<evidence type="ECO:0000313" key="2">
    <source>
        <dbReference type="Proteomes" id="UP000501812"/>
    </source>
</evidence>
<name>A0A858RGW3_9BACT</name>
<dbReference type="RefSeq" id="WP_169454107.1">
    <property type="nucleotide sequence ID" value="NZ_CP051774.1"/>
</dbReference>
<dbReference type="EMBL" id="CP051774">
    <property type="protein sequence ID" value="QJE95794.1"/>
    <property type="molecule type" value="Genomic_DNA"/>
</dbReference>
<dbReference type="AlphaFoldDB" id="A0A858RGW3"/>
<proteinExistence type="predicted"/>